<evidence type="ECO:0000313" key="1">
    <source>
        <dbReference type="EMBL" id="KAK3315296.1"/>
    </source>
</evidence>
<sequence length="90" mass="9991">MPVSGWRRSGLFVPVQCLHGLLPCLRARCHGPHPRGDMIFACHLSLVDRYGMPEHVVSGLGDRPERNAAVQPLGMQSQMPDEQIFTVVET</sequence>
<accession>A0AAE0HYT0</accession>
<dbReference type="EMBL" id="JAUEDM010000006">
    <property type="protein sequence ID" value="KAK3315296.1"/>
    <property type="molecule type" value="Genomic_DNA"/>
</dbReference>
<protein>
    <submittedName>
        <fullName evidence="1">Uncharacterized protein</fullName>
    </submittedName>
</protein>
<keyword evidence="2" id="KW-1185">Reference proteome</keyword>
<reference evidence="1" key="2">
    <citation type="submission" date="2023-06" db="EMBL/GenBank/DDBJ databases">
        <authorList>
            <consortium name="Lawrence Berkeley National Laboratory"/>
            <person name="Haridas S."/>
            <person name="Hensen N."/>
            <person name="Bonometti L."/>
            <person name="Westerberg I."/>
            <person name="Brannstrom I.O."/>
            <person name="Guillou S."/>
            <person name="Cros-Aarteil S."/>
            <person name="Calhoun S."/>
            <person name="Kuo A."/>
            <person name="Mondo S."/>
            <person name="Pangilinan J."/>
            <person name="Riley R."/>
            <person name="Labutti K."/>
            <person name="Andreopoulos B."/>
            <person name="Lipzen A."/>
            <person name="Chen C."/>
            <person name="Yanf M."/>
            <person name="Daum C."/>
            <person name="Ng V."/>
            <person name="Clum A."/>
            <person name="Steindorff A."/>
            <person name="Ohm R."/>
            <person name="Martin F."/>
            <person name="Silar P."/>
            <person name="Natvig D."/>
            <person name="Lalanne C."/>
            <person name="Gautier V."/>
            <person name="Ament-Velasquez S.L."/>
            <person name="Kruys A."/>
            <person name="Hutchinson M.I."/>
            <person name="Powell A.J."/>
            <person name="Barry K."/>
            <person name="Miller A.N."/>
            <person name="Grigoriev I.V."/>
            <person name="Debuchy R."/>
            <person name="Gladieux P."/>
            <person name="Thoren M.H."/>
            <person name="Johannesson H."/>
        </authorList>
    </citation>
    <scope>NUCLEOTIDE SEQUENCE</scope>
    <source>
        <strain evidence="1">CBS 118394</strain>
    </source>
</reference>
<name>A0AAE0HYT0_9PEZI</name>
<dbReference type="AlphaFoldDB" id="A0AAE0HYT0"/>
<dbReference type="Proteomes" id="UP001283341">
    <property type="component" value="Unassembled WGS sequence"/>
</dbReference>
<reference evidence="1" key="1">
    <citation type="journal article" date="2023" name="Mol. Phylogenet. Evol.">
        <title>Genome-scale phylogeny and comparative genomics of the fungal order Sordariales.</title>
        <authorList>
            <person name="Hensen N."/>
            <person name="Bonometti L."/>
            <person name="Westerberg I."/>
            <person name="Brannstrom I.O."/>
            <person name="Guillou S."/>
            <person name="Cros-Aarteil S."/>
            <person name="Calhoun S."/>
            <person name="Haridas S."/>
            <person name="Kuo A."/>
            <person name="Mondo S."/>
            <person name="Pangilinan J."/>
            <person name="Riley R."/>
            <person name="LaButti K."/>
            <person name="Andreopoulos B."/>
            <person name="Lipzen A."/>
            <person name="Chen C."/>
            <person name="Yan M."/>
            <person name="Daum C."/>
            <person name="Ng V."/>
            <person name="Clum A."/>
            <person name="Steindorff A."/>
            <person name="Ohm R.A."/>
            <person name="Martin F."/>
            <person name="Silar P."/>
            <person name="Natvig D.O."/>
            <person name="Lalanne C."/>
            <person name="Gautier V."/>
            <person name="Ament-Velasquez S.L."/>
            <person name="Kruys A."/>
            <person name="Hutchinson M.I."/>
            <person name="Powell A.J."/>
            <person name="Barry K."/>
            <person name="Miller A.N."/>
            <person name="Grigoriev I.V."/>
            <person name="Debuchy R."/>
            <person name="Gladieux P."/>
            <person name="Hiltunen Thoren M."/>
            <person name="Johannesson H."/>
        </authorList>
    </citation>
    <scope>NUCLEOTIDE SEQUENCE</scope>
    <source>
        <strain evidence="1">CBS 118394</strain>
    </source>
</reference>
<evidence type="ECO:0000313" key="2">
    <source>
        <dbReference type="Proteomes" id="UP001283341"/>
    </source>
</evidence>
<proteinExistence type="predicted"/>
<gene>
    <name evidence="1" type="ORF">B0H66DRAFT_564997</name>
</gene>
<comment type="caution">
    <text evidence="1">The sequence shown here is derived from an EMBL/GenBank/DDBJ whole genome shotgun (WGS) entry which is preliminary data.</text>
</comment>
<organism evidence="1 2">
    <name type="scientific">Apodospora peruviana</name>
    <dbReference type="NCBI Taxonomy" id="516989"/>
    <lineage>
        <taxon>Eukaryota</taxon>
        <taxon>Fungi</taxon>
        <taxon>Dikarya</taxon>
        <taxon>Ascomycota</taxon>
        <taxon>Pezizomycotina</taxon>
        <taxon>Sordariomycetes</taxon>
        <taxon>Sordariomycetidae</taxon>
        <taxon>Sordariales</taxon>
        <taxon>Lasiosphaeriaceae</taxon>
        <taxon>Apodospora</taxon>
    </lineage>
</organism>